<name>A0A917WZM8_9BACI</name>
<evidence type="ECO:0000259" key="11">
    <source>
        <dbReference type="Pfam" id="PF07992"/>
    </source>
</evidence>
<evidence type="ECO:0000259" key="10">
    <source>
        <dbReference type="Pfam" id="PF00724"/>
    </source>
</evidence>
<sequence length="646" mass="71558">MDNQPIFKEGKIGDTTLKNRIIMPGMGTNLGGPNGEITDQLIRYYQERAKGGTALLITEFTTIDYDFGKGAINQLRIDKDDFIPGLERLVSAVHKYDAKIFVQLHHAGRESNSALLGGQQIVAPSPVTCEAIGEVPRELTTAEVKELVDKFVAGAVRCQLAGADGVELHGAHGYLINQFLSPTTNLRTDQYGGNFENRMRFVEEIVIGIKKACGASFPVTIRLSIDEFDTGGMDIALSKKVCRYLERIGVDGIHASAGNYNSMDKMVESPLYEQGWRVYLAEAIKNEVSIPVITVGSIRESKFVSALLADGKADFVAIGRGLIADPEWVNKVYQGREQEIRMCISCLHCVYSQTHPHVTCSINVRAGRELEYDNLEKTSEKRHVVIVGGGPGGMEAARILTLRGYGVTLFEKGDKLGGQLNLVTEPTYKKKMQWYIDYFINEMKRLNIDIRLKTEVTVNMIKSLEPYAVILATGGQPRDPGIKGQELDNVCNYHDVKLERKLFNDKKIAVLGSGMVCHSVIRKLREQGNDVSLIELPTKSGNKISPPTRARLLERLRKNNVEIITGYKVVEIFPNSIVIEEKETGKQMELDVDQVVIAMGVMPYNPLEESMRKQFDNVFVIGDAAGHVSLADATTEGFEIGACHFP</sequence>
<dbReference type="InterPro" id="IPR013785">
    <property type="entry name" value="Aldolase_TIM"/>
</dbReference>
<keyword evidence="7" id="KW-0560">Oxidoreductase</keyword>
<dbReference type="Gene3D" id="3.50.50.60">
    <property type="entry name" value="FAD/NAD(P)-binding domain"/>
    <property type="match status" value="1"/>
</dbReference>
<dbReference type="InterPro" id="IPR036188">
    <property type="entry name" value="FAD/NAD-bd_sf"/>
</dbReference>
<evidence type="ECO:0000256" key="1">
    <source>
        <dbReference type="ARBA" id="ARBA00001917"/>
    </source>
</evidence>
<evidence type="ECO:0000256" key="9">
    <source>
        <dbReference type="ARBA" id="ARBA00023014"/>
    </source>
</evidence>
<dbReference type="Gene3D" id="3.40.50.720">
    <property type="entry name" value="NAD(P)-binding Rossmann-like Domain"/>
    <property type="match status" value="1"/>
</dbReference>
<dbReference type="SUPFAM" id="SSF51905">
    <property type="entry name" value="FAD/NAD(P)-binding domain"/>
    <property type="match status" value="1"/>
</dbReference>
<evidence type="ECO:0000256" key="4">
    <source>
        <dbReference type="ARBA" id="ARBA00022630"/>
    </source>
</evidence>
<dbReference type="GO" id="GO:0010181">
    <property type="term" value="F:FMN binding"/>
    <property type="evidence" value="ECO:0007669"/>
    <property type="project" value="InterPro"/>
</dbReference>
<keyword evidence="8" id="KW-0408">Iron</keyword>
<feature type="domain" description="FAD/NAD(P)-binding" evidence="11">
    <location>
        <begin position="383"/>
        <end position="631"/>
    </location>
</feature>
<dbReference type="Pfam" id="PF00724">
    <property type="entry name" value="Oxidored_FMN"/>
    <property type="match status" value="1"/>
</dbReference>
<dbReference type="GO" id="GO:0016491">
    <property type="term" value="F:oxidoreductase activity"/>
    <property type="evidence" value="ECO:0007669"/>
    <property type="project" value="UniProtKB-KW"/>
</dbReference>
<dbReference type="InterPro" id="IPR051793">
    <property type="entry name" value="NADH:flavin_oxidoreductase"/>
</dbReference>
<dbReference type="AlphaFoldDB" id="A0A917WZM8"/>
<dbReference type="GO" id="GO:0046872">
    <property type="term" value="F:metal ion binding"/>
    <property type="evidence" value="ECO:0007669"/>
    <property type="project" value="UniProtKB-KW"/>
</dbReference>
<dbReference type="EMBL" id="BMLG01000038">
    <property type="protein sequence ID" value="GGM43502.1"/>
    <property type="molecule type" value="Genomic_DNA"/>
</dbReference>
<dbReference type="InterPro" id="IPR023753">
    <property type="entry name" value="FAD/NAD-binding_dom"/>
</dbReference>
<gene>
    <name evidence="12" type="ORF">GCM10011351_31870</name>
</gene>
<evidence type="ECO:0000313" key="13">
    <source>
        <dbReference type="Proteomes" id="UP000618460"/>
    </source>
</evidence>
<dbReference type="CDD" id="cd02803">
    <property type="entry name" value="OYE_like_FMN_family"/>
    <property type="match status" value="1"/>
</dbReference>
<keyword evidence="4" id="KW-0285">Flavoprotein</keyword>
<organism evidence="12 13">
    <name type="scientific">Paraliobacillus quinghaiensis</name>
    <dbReference type="NCBI Taxonomy" id="470815"/>
    <lineage>
        <taxon>Bacteria</taxon>
        <taxon>Bacillati</taxon>
        <taxon>Bacillota</taxon>
        <taxon>Bacilli</taxon>
        <taxon>Bacillales</taxon>
        <taxon>Bacillaceae</taxon>
        <taxon>Paraliobacillus</taxon>
    </lineage>
</organism>
<dbReference type="RefSeq" id="WP_117157322.1">
    <property type="nucleotide sequence ID" value="NZ_BMLG01000038.1"/>
</dbReference>
<keyword evidence="13" id="KW-1185">Reference proteome</keyword>
<keyword evidence="6" id="KW-0479">Metal-binding</keyword>
<dbReference type="PANTHER" id="PTHR42917:SF2">
    <property type="entry name" value="2,4-DIENOYL-COA REDUCTASE [(2E)-ENOYL-COA-PRODUCING]"/>
    <property type="match status" value="1"/>
</dbReference>
<dbReference type="PANTHER" id="PTHR42917">
    <property type="entry name" value="2,4-DIENOYL-COA REDUCTASE"/>
    <property type="match status" value="1"/>
</dbReference>
<keyword evidence="9" id="KW-0411">Iron-sulfur</keyword>
<comment type="similarity">
    <text evidence="3">In the N-terminal section; belongs to the NADH:flavin oxidoreductase/NADH oxidase family.</text>
</comment>
<keyword evidence="5" id="KW-0288">FMN</keyword>
<dbReference type="InterPro" id="IPR001155">
    <property type="entry name" value="OxRdtase_FMN_N"/>
</dbReference>
<dbReference type="Gene3D" id="3.20.20.70">
    <property type="entry name" value="Aldolase class I"/>
    <property type="match status" value="1"/>
</dbReference>
<evidence type="ECO:0000256" key="6">
    <source>
        <dbReference type="ARBA" id="ARBA00022723"/>
    </source>
</evidence>
<evidence type="ECO:0000256" key="7">
    <source>
        <dbReference type="ARBA" id="ARBA00023002"/>
    </source>
</evidence>
<accession>A0A917WZM8</accession>
<dbReference type="PRINTS" id="PR00368">
    <property type="entry name" value="FADPNR"/>
</dbReference>
<evidence type="ECO:0000256" key="5">
    <source>
        <dbReference type="ARBA" id="ARBA00022643"/>
    </source>
</evidence>
<feature type="domain" description="NADH:flavin oxidoreductase/NADH oxidase N-terminal" evidence="10">
    <location>
        <begin position="6"/>
        <end position="339"/>
    </location>
</feature>
<evidence type="ECO:0000256" key="8">
    <source>
        <dbReference type="ARBA" id="ARBA00023004"/>
    </source>
</evidence>
<dbReference type="SUPFAM" id="SSF51395">
    <property type="entry name" value="FMN-linked oxidoreductases"/>
    <property type="match status" value="1"/>
</dbReference>
<evidence type="ECO:0000256" key="3">
    <source>
        <dbReference type="ARBA" id="ARBA00011048"/>
    </source>
</evidence>
<reference evidence="12" key="1">
    <citation type="journal article" date="2014" name="Int. J. Syst. Evol. Microbiol.">
        <title>Complete genome sequence of Corynebacterium casei LMG S-19264T (=DSM 44701T), isolated from a smear-ripened cheese.</title>
        <authorList>
            <consortium name="US DOE Joint Genome Institute (JGI-PGF)"/>
            <person name="Walter F."/>
            <person name="Albersmeier A."/>
            <person name="Kalinowski J."/>
            <person name="Ruckert C."/>
        </authorList>
    </citation>
    <scope>NUCLEOTIDE SEQUENCE</scope>
    <source>
        <strain evidence="12">CGMCC 1.6333</strain>
    </source>
</reference>
<proteinExistence type="inferred from homology"/>
<comment type="cofactor">
    <cofactor evidence="1">
        <name>FMN</name>
        <dbReference type="ChEBI" id="CHEBI:58210"/>
    </cofactor>
</comment>
<dbReference type="Pfam" id="PF07992">
    <property type="entry name" value="Pyr_redox_2"/>
    <property type="match status" value="1"/>
</dbReference>
<protein>
    <submittedName>
        <fullName evidence="12">NADH:flavin oxidoreductase</fullName>
    </submittedName>
</protein>
<evidence type="ECO:0000313" key="12">
    <source>
        <dbReference type="EMBL" id="GGM43502.1"/>
    </source>
</evidence>
<comment type="caution">
    <text evidence="12">The sequence shown here is derived from an EMBL/GenBank/DDBJ whole genome shotgun (WGS) entry which is preliminary data.</text>
</comment>
<comment type="cofactor">
    <cofactor evidence="2">
        <name>[4Fe-4S] cluster</name>
        <dbReference type="ChEBI" id="CHEBI:49883"/>
    </cofactor>
</comment>
<dbReference type="OrthoDB" id="9772736at2"/>
<dbReference type="GO" id="GO:0051536">
    <property type="term" value="F:iron-sulfur cluster binding"/>
    <property type="evidence" value="ECO:0007669"/>
    <property type="project" value="UniProtKB-KW"/>
</dbReference>
<dbReference type="Proteomes" id="UP000618460">
    <property type="component" value="Unassembled WGS sequence"/>
</dbReference>
<evidence type="ECO:0000256" key="2">
    <source>
        <dbReference type="ARBA" id="ARBA00001966"/>
    </source>
</evidence>
<reference evidence="12" key="2">
    <citation type="submission" date="2020-09" db="EMBL/GenBank/DDBJ databases">
        <authorList>
            <person name="Sun Q."/>
            <person name="Zhou Y."/>
        </authorList>
    </citation>
    <scope>NUCLEOTIDE SEQUENCE</scope>
    <source>
        <strain evidence="12">CGMCC 1.6333</strain>
    </source>
</reference>